<evidence type="ECO:0000259" key="8">
    <source>
        <dbReference type="Pfam" id="PF05198"/>
    </source>
</evidence>
<evidence type="ECO:0000259" key="7">
    <source>
        <dbReference type="Pfam" id="PF00707"/>
    </source>
</evidence>
<feature type="domain" description="Translation initiation factor 3 C-terminal" evidence="7">
    <location>
        <begin position="96"/>
        <end position="181"/>
    </location>
</feature>
<dbReference type="InterPro" id="IPR036788">
    <property type="entry name" value="T_IF-3_C_sf"/>
</dbReference>
<keyword evidence="2 4" id="KW-0396">Initiation factor</keyword>
<dbReference type="SUPFAM" id="SSF55200">
    <property type="entry name" value="Translation initiation factor IF3, C-terminal domain"/>
    <property type="match status" value="1"/>
</dbReference>
<evidence type="ECO:0000256" key="2">
    <source>
        <dbReference type="ARBA" id="ARBA00022540"/>
    </source>
</evidence>
<comment type="function">
    <text evidence="4 6">IF-3 binds to the 30S ribosomal subunit and shifts the equilibrium between 70S ribosomes and their 50S and 30S subunits in favor of the free subunits, thus enhancing the availability of 30S subunits on which protein synthesis initiation begins.</text>
</comment>
<dbReference type="PANTHER" id="PTHR10938:SF0">
    <property type="entry name" value="TRANSLATION INITIATION FACTOR IF-3, MITOCHONDRIAL"/>
    <property type="match status" value="1"/>
</dbReference>
<keyword evidence="3 4" id="KW-0648">Protein biosynthesis</keyword>
<evidence type="ECO:0000313" key="9">
    <source>
        <dbReference type="EMBL" id="GAA0859204.1"/>
    </source>
</evidence>
<comment type="subunit">
    <text evidence="4 6">Monomer.</text>
</comment>
<sequence>MEERHIKGANNKAQGDKANINEEITANEVRLIGKDGEQLGIVSLNDAQALADVSNLDLVEISPNAEPPVCKVMDYGKFIFEKSKAQKEQKKKQKQIQVKEIKFRPGTDEGDYQVKLRNLRRFLEGGDKAKVTIRFRGREMAHQEIGIDLLKRVRTDLEDIANCESFPHRVEGRQMIMVLAPIKK</sequence>
<keyword evidence="4" id="KW-0963">Cytoplasm</keyword>
<dbReference type="PROSITE" id="PS00938">
    <property type="entry name" value="IF3"/>
    <property type="match status" value="1"/>
</dbReference>
<dbReference type="InterPro" id="IPR019814">
    <property type="entry name" value="Translation_initiation_fac_3_N"/>
</dbReference>
<dbReference type="Pfam" id="PF05198">
    <property type="entry name" value="IF3_N"/>
    <property type="match status" value="1"/>
</dbReference>
<name>A0ABN1LRH5_9ALTE</name>
<feature type="domain" description="Translation initiation factor 3 N-terminal" evidence="8">
    <location>
        <begin position="20"/>
        <end position="89"/>
    </location>
</feature>
<evidence type="ECO:0000256" key="6">
    <source>
        <dbReference type="RuleBase" id="RU000646"/>
    </source>
</evidence>
<evidence type="ECO:0000256" key="4">
    <source>
        <dbReference type="HAMAP-Rule" id="MF_00080"/>
    </source>
</evidence>
<dbReference type="InterPro" id="IPR001288">
    <property type="entry name" value="Translation_initiation_fac_3"/>
</dbReference>
<comment type="similarity">
    <text evidence="1 4 6">Belongs to the IF-3 family.</text>
</comment>
<gene>
    <name evidence="4 9" type="primary">infC</name>
    <name evidence="9" type="ORF">GCM10009114_31760</name>
</gene>
<dbReference type="Pfam" id="PF00707">
    <property type="entry name" value="IF3_C"/>
    <property type="match status" value="1"/>
</dbReference>
<keyword evidence="10" id="KW-1185">Reference proteome</keyword>
<evidence type="ECO:0000313" key="10">
    <source>
        <dbReference type="Proteomes" id="UP001500359"/>
    </source>
</evidence>
<evidence type="ECO:0000256" key="1">
    <source>
        <dbReference type="ARBA" id="ARBA00005439"/>
    </source>
</evidence>
<dbReference type="NCBIfam" id="TIGR00168">
    <property type="entry name" value="infC"/>
    <property type="match status" value="1"/>
</dbReference>
<dbReference type="Gene3D" id="3.30.110.10">
    <property type="entry name" value="Translation initiation factor 3 (IF-3), C-terminal domain"/>
    <property type="match status" value="1"/>
</dbReference>
<dbReference type="Gene3D" id="3.10.20.80">
    <property type="entry name" value="Translation initiation factor 3 (IF-3), N-terminal domain"/>
    <property type="match status" value="1"/>
</dbReference>
<proteinExistence type="inferred from homology"/>
<accession>A0ABN1LRH5</accession>
<dbReference type="SUPFAM" id="SSF54364">
    <property type="entry name" value="Translation initiation factor IF3, N-terminal domain"/>
    <property type="match status" value="1"/>
</dbReference>
<dbReference type="InterPro" id="IPR019813">
    <property type="entry name" value="Translation_initiation_fac3_CS"/>
</dbReference>
<organism evidence="9 10">
    <name type="scientific">Aliiglaciecola litoralis</name>
    <dbReference type="NCBI Taxonomy" id="582857"/>
    <lineage>
        <taxon>Bacteria</taxon>
        <taxon>Pseudomonadati</taxon>
        <taxon>Pseudomonadota</taxon>
        <taxon>Gammaproteobacteria</taxon>
        <taxon>Alteromonadales</taxon>
        <taxon>Alteromonadaceae</taxon>
        <taxon>Aliiglaciecola</taxon>
    </lineage>
</organism>
<protein>
    <recommendedName>
        <fullName evidence="4 5">Translation initiation factor IF-3</fullName>
    </recommendedName>
</protein>
<dbReference type="EMBL" id="BAAAFD010000011">
    <property type="protein sequence ID" value="GAA0859204.1"/>
    <property type="molecule type" value="Genomic_DNA"/>
</dbReference>
<dbReference type="InterPro" id="IPR036787">
    <property type="entry name" value="T_IF-3_N_sf"/>
</dbReference>
<dbReference type="GO" id="GO:0003743">
    <property type="term" value="F:translation initiation factor activity"/>
    <property type="evidence" value="ECO:0007669"/>
    <property type="project" value="UniProtKB-KW"/>
</dbReference>
<dbReference type="RefSeq" id="WP_343861753.1">
    <property type="nucleotide sequence ID" value="NZ_BAAAFD010000011.1"/>
</dbReference>
<comment type="caution">
    <text evidence="9">The sequence shown here is derived from an EMBL/GenBank/DDBJ whole genome shotgun (WGS) entry which is preliminary data.</text>
</comment>
<dbReference type="Proteomes" id="UP001500359">
    <property type="component" value="Unassembled WGS sequence"/>
</dbReference>
<evidence type="ECO:0000256" key="3">
    <source>
        <dbReference type="ARBA" id="ARBA00022917"/>
    </source>
</evidence>
<dbReference type="HAMAP" id="MF_00080">
    <property type="entry name" value="IF_3"/>
    <property type="match status" value="1"/>
</dbReference>
<dbReference type="InterPro" id="IPR019815">
    <property type="entry name" value="Translation_initiation_fac_3_C"/>
</dbReference>
<evidence type="ECO:0000256" key="5">
    <source>
        <dbReference type="NCBIfam" id="TIGR00168"/>
    </source>
</evidence>
<reference evidence="9 10" key="1">
    <citation type="journal article" date="2019" name="Int. J. Syst. Evol. Microbiol.">
        <title>The Global Catalogue of Microorganisms (GCM) 10K type strain sequencing project: providing services to taxonomists for standard genome sequencing and annotation.</title>
        <authorList>
            <consortium name="The Broad Institute Genomics Platform"/>
            <consortium name="The Broad Institute Genome Sequencing Center for Infectious Disease"/>
            <person name="Wu L."/>
            <person name="Ma J."/>
        </authorList>
    </citation>
    <scope>NUCLEOTIDE SEQUENCE [LARGE SCALE GENOMIC DNA]</scope>
    <source>
        <strain evidence="9 10">JCM 15896</strain>
    </source>
</reference>
<comment type="subcellular location">
    <subcellularLocation>
        <location evidence="4 6">Cytoplasm</location>
    </subcellularLocation>
</comment>
<dbReference type="PANTHER" id="PTHR10938">
    <property type="entry name" value="TRANSLATION INITIATION FACTOR IF-3"/>
    <property type="match status" value="1"/>
</dbReference>